<gene>
    <name evidence="1" type="ORF">B296_00049742</name>
</gene>
<sequence>MVRNRCGKDLSLIHRAERLLFLYARTGDVRDKVYAKILPQEAKLATPSLGFIAALFGAHHVTSSSSRCPQPTRSICSNIKCFLEIPIQQRAHHHVVAAAEARWELAAYLTLQRVKIYPTLRPVITAVLPSRRSISENPVVVSERDRERSSAGKTAVTPNRARCGSPNPGSLLFLSSTASAIAARSSLWLRLYE</sequence>
<accession>A0A426Y7G6</accession>
<reference evidence="1 2" key="1">
    <citation type="journal article" date="2014" name="Agronomy (Basel)">
        <title>A Draft Genome Sequence for Ensete ventricosum, the Drought-Tolerant Tree Against Hunger.</title>
        <authorList>
            <person name="Harrison J."/>
            <person name="Moore K.A."/>
            <person name="Paszkiewicz K."/>
            <person name="Jones T."/>
            <person name="Grant M."/>
            <person name="Ambacheew D."/>
            <person name="Muzemil S."/>
            <person name="Studholme D.J."/>
        </authorList>
    </citation>
    <scope>NUCLEOTIDE SEQUENCE [LARGE SCALE GENOMIC DNA]</scope>
</reference>
<evidence type="ECO:0000313" key="2">
    <source>
        <dbReference type="Proteomes" id="UP000287651"/>
    </source>
</evidence>
<protein>
    <submittedName>
        <fullName evidence="1">Uncharacterized protein</fullName>
    </submittedName>
</protein>
<dbReference type="Proteomes" id="UP000287651">
    <property type="component" value="Unassembled WGS sequence"/>
</dbReference>
<dbReference type="EMBL" id="AMZH03014422">
    <property type="protein sequence ID" value="RRT47671.1"/>
    <property type="molecule type" value="Genomic_DNA"/>
</dbReference>
<evidence type="ECO:0000313" key="1">
    <source>
        <dbReference type="EMBL" id="RRT47671.1"/>
    </source>
</evidence>
<proteinExistence type="predicted"/>
<comment type="caution">
    <text evidence="1">The sequence shown here is derived from an EMBL/GenBank/DDBJ whole genome shotgun (WGS) entry which is preliminary data.</text>
</comment>
<organism evidence="1 2">
    <name type="scientific">Ensete ventricosum</name>
    <name type="common">Abyssinian banana</name>
    <name type="synonym">Musa ensete</name>
    <dbReference type="NCBI Taxonomy" id="4639"/>
    <lineage>
        <taxon>Eukaryota</taxon>
        <taxon>Viridiplantae</taxon>
        <taxon>Streptophyta</taxon>
        <taxon>Embryophyta</taxon>
        <taxon>Tracheophyta</taxon>
        <taxon>Spermatophyta</taxon>
        <taxon>Magnoliopsida</taxon>
        <taxon>Liliopsida</taxon>
        <taxon>Zingiberales</taxon>
        <taxon>Musaceae</taxon>
        <taxon>Ensete</taxon>
    </lineage>
</organism>
<dbReference type="AlphaFoldDB" id="A0A426Y7G6"/>
<name>A0A426Y7G6_ENSVE</name>